<accession>A0ABR2GKZ8</accession>
<organism evidence="1 3">
    <name type="scientific">Tritrichomonas musculus</name>
    <dbReference type="NCBI Taxonomy" id="1915356"/>
    <lineage>
        <taxon>Eukaryota</taxon>
        <taxon>Metamonada</taxon>
        <taxon>Parabasalia</taxon>
        <taxon>Tritrichomonadida</taxon>
        <taxon>Tritrichomonadidae</taxon>
        <taxon>Tritrichomonas</taxon>
    </lineage>
</organism>
<dbReference type="EMBL" id="JAPFFF010000360">
    <property type="protein sequence ID" value="KAK8834613.1"/>
    <property type="molecule type" value="Genomic_DNA"/>
</dbReference>
<evidence type="ECO:0008006" key="4">
    <source>
        <dbReference type="Google" id="ProtNLM"/>
    </source>
</evidence>
<evidence type="ECO:0000313" key="1">
    <source>
        <dbReference type="EMBL" id="KAK8834613.1"/>
    </source>
</evidence>
<dbReference type="Proteomes" id="UP001470230">
    <property type="component" value="Unassembled WGS sequence"/>
</dbReference>
<name>A0ABR2GKZ8_9EUKA</name>
<reference evidence="1 3" key="1">
    <citation type="submission" date="2024-04" db="EMBL/GenBank/DDBJ databases">
        <title>Tritrichomonas musculus Genome.</title>
        <authorList>
            <person name="Alves-Ferreira E."/>
            <person name="Grigg M."/>
            <person name="Lorenzi H."/>
            <person name="Galac M."/>
        </authorList>
    </citation>
    <scope>NUCLEOTIDE SEQUENCE [LARGE SCALE GENOMIC DNA]</scope>
    <source>
        <strain evidence="1 3">EAF2021</strain>
    </source>
</reference>
<sequence>MFDIGSPKDFTFTTQSIFRRNAFGAKLAAKFDITTAYSPIWDFISLAIFLNEMVEYEPASVKPFKKVVSVSDKYYEFKFRHSILGNDYQIIIHIFYEKNVKINVSISRYVISTKGWETIEKRKDVLYSFQISFPVLSLGSDTILHSKSLAFLNKYDFNNCFYFFAKNLSNKIIPKNRFTSFFFEFSEIFIKRPNFNSIVTDKNIPKLAKIDNNSYVLCGHYVSPFAKSILNLDNFLDGIQLDCTFKVIENYKTCIVLGISHNTGIPLGFSFSKIEDEKFYNSIFEFFLEITDFDLSKFTIESDQGKGLISSCNKYGCTHLKCLKHFITSLKNKKFSYEAGQLVKCNCQKDYDLLIERYNKIFKSIEDTKELNKLEKMLNKIGHSFKTKKNFNSRRSALGTNFYDKTDRP</sequence>
<evidence type="ECO:0000313" key="2">
    <source>
        <dbReference type="EMBL" id="KAK8858096.1"/>
    </source>
</evidence>
<keyword evidence="3" id="KW-1185">Reference proteome</keyword>
<evidence type="ECO:0000313" key="3">
    <source>
        <dbReference type="Proteomes" id="UP001470230"/>
    </source>
</evidence>
<protein>
    <recommendedName>
        <fullName evidence="4">MULE transposase domain-containing protein</fullName>
    </recommendedName>
</protein>
<comment type="caution">
    <text evidence="1">The sequence shown here is derived from an EMBL/GenBank/DDBJ whole genome shotgun (WGS) entry which is preliminary data.</text>
</comment>
<gene>
    <name evidence="2" type="ORF">M9Y10_013196</name>
    <name evidence="1" type="ORF">M9Y10_026940</name>
</gene>
<dbReference type="EMBL" id="JAPFFF010000019">
    <property type="protein sequence ID" value="KAK8858096.1"/>
    <property type="molecule type" value="Genomic_DNA"/>
</dbReference>
<proteinExistence type="predicted"/>